<proteinExistence type="predicted"/>
<dbReference type="Proteomes" id="UP000033123">
    <property type="component" value="Chromosome"/>
</dbReference>
<dbReference type="SUPFAM" id="SSF52540">
    <property type="entry name" value="P-loop containing nucleoside triphosphate hydrolases"/>
    <property type="match status" value="1"/>
</dbReference>
<reference evidence="2 3" key="1">
    <citation type="submission" date="2014-07" db="EMBL/GenBank/DDBJ databases">
        <title>Methanogenic archaea and the global carbon cycle.</title>
        <authorList>
            <person name="Henriksen J.R."/>
            <person name="Luke J."/>
            <person name="Reinhart S."/>
            <person name="Benedict M.N."/>
            <person name="Youngblut N.D."/>
            <person name="Metcalf M.E."/>
            <person name="Whitaker R.J."/>
            <person name="Metcalf W.W."/>
        </authorList>
    </citation>
    <scope>NUCLEOTIDE SEQUENCE [LARGE SCALE GENOMIC DNA]</scope>
    <source>
        <strain evidence="2 3">C2J</strain>
    </source>
</reference>
<protein>
    <submittedName>
        <fullName evidence="2">DNA primase/helicase, phage-associated</fullName>
    </submittedName>
</protein>
<evidence type="ECO:0000259" key="1">
    <source>
        <dbReference type="Pfam" id="PF19263"/>
    </source>
</evidence>
<dbReference type="Gene3D" id="3.40.50.300">
    <property type="entry name" value="P-loop containing nucleotide triphosphate hydrolases"/>
    <property type="match status" value="1"/>
</dbReference>
<dbReference type="PATRIC" id="fig|1434118.4.peg.1665"/>
<sequence length="516" mass="60370">MYQRIDDPETGRITITPYCDRIAEYIIERMHVVSFKDMLYAYDPDLGYYRENSHMIEAEAIRVLNGILHDVKSGSVLECSHVVMKFVIHKNRAGTFPFINEHKVIPVKNGILKIDIITGSTTLEENDPAKYRFNYVFPIEYNPDASTEPVITELSKYVDDYRHIIQMLAQTVAQTLTNQPFKKAYFLYGEKYYGKSFIGIDLFQKRFLSRDSVAKIPLYRLSNDSDNRFSLAGLEGKQANIKDELAFFNLRDANTFKEVTGTYEIWAEPKGKMPYAAWSTAVHVFISNRLARFDDSVKDDDAFWERVFPIEFATTRFERDTHAADRILTPEFMSGLLNLVLGMVIEMLQTGDLCFDYEWEDSREAWMQNSEPAYRFILENMERCVSDNTHTAILKKDLLRLIQRWYDENFSDPKYRPSTVNELVNVVKMCGGQIDERRSFYGKMYDSYGHVVYAKNPRTNEVIKDENGNPIPKEGYTQRHCFVLPWRWKPRNVYGNDPMIKQPYIDTEYTKLQNDE</sequence>
<name>A0A0E3PLC3_9EURY</name>
<dbReference type="GeneID" id="24870899"/>
<dbReference type="STRING" id="1434118.MSSAC_1309"/>
<evidence type="ECO:0000313" key="2">
    <source>
        <dbReference type="EMBL" id="AKB35899.1"/>
    </source>
</evidence>
<dbReference type="RefSeq" id="WP_048181200.1">
    <property type="nucleotide sequence ID" value="NZ_CP009508.1"/>
</dbReference>
<dbReference type="KEGG" id="msj:MSSAC_1309"/>
<accession>A0A0E3PLC3</accession>
<keyword evidence="2" id="KW-0347">Helicase</keyword>
<dbReference type="InterPro" id="IPR045455">
    <property type="entry name" value="NrS-1_pol-like_helicase"/>
</dbReference>
<dbReference type="Pfam" id="PF19263">
    <property type="entry name" value="DUF5906"/>
    <property type="match status" value="1"/>
</dbReference>
<dbReference type="EMBL" id="CP009508">
    <property type="protein sequence ID" value="AKB35899.1"/>
    <property type="molecule type" value="Genomic_DNA"/>
</dbReference>
<dbReference type="HOGENOM" id="CLU_527489_0_0_2"/>
<keyword evidence="2" id="KW-0547">Nucleotide-binding</keyword>
<dbReference type="AlphaFoldDB" id="A0A0E3PLC3"/>
<evidence type="ECO:0000313" key="3">
    <source>
        <dbReference type="Proteomes" id="UP000033123"/>
    </source>
</evidence>
<dbReference type="InterPro" id="IPR027417">
    <property type="entry name" value="P-loop_NTPase"/>
</dbReference>
<dbReference type="GO" id="GO:0004386">
    <property type="term" value="F:helicase activity"/>
    <property type="evidence" value="ECO:0007669"/>
    <property type="project" value="UniProtKB-KW"/>
</dbReference>
<keyword evidence="2" id="KW-0067">ATP-binding</keyword>
<feature type="domain" description="NrS-1 polymerase-like helicase" evidence="1">
    <location>
        <begin position="187"/>
        <end position="294"/>
    </location>
</feature>
<gene>
    <name evidence="2" type="ORF">MSSAC_1309</name>
</gene>
<organism evidence="2 3">
    <name type="scientific">Methanosarcina siciliae C2J</name>
    <dbReference type="NCBI Taxonomy" id="1434118"/>
    <lineage>
        <taxon>Archaea</taxon>
        <taxon>Methanobacteriati</taxon>
        <taxon>Methanobacteriota</taxon>
        <taxon>Stenosarchaea group</taxon>
        <taxon>Methanomicrobia</taxon>
        <taxon>Methanosarcinales</taxon>
        <taxon>Methanosarcinaceae</taxon>
        <taxon>Methanosarcina</taxon>
    </lineage>
</organism>
<keyword evidence="2" id="KW-0378">Hydrolase</keyword>